<proteinExistence type="predicted"/>
<dbReference type="PANTHER" id="PTHR33164:SF99">
    <property type="entry name" value="MARR FAMILY REGULATORY PROTEIN"/>
    <property type="match status" value="1"/>
</dbReference>
<dbReference type="Gene3D" id="1.10.10.10">
    <property type="entry name" value="Winged helix-like DNA-binding domain superfamily/Winged helix DNA-binding domain"/>
    <property type="match status" value="1"/>
</dbReference>
<name>A0ABX8BRL8_9ACTN</name>
<dbReference type="CDD" id="cd00090">
    <property type="entry name" value="HTH_ARSR"/>
    <property type="match status" value="1"/>
</dbReference>
<dbReference type="InterPro" id="IPR036390">
    <property type="entry name" value="WH_DNA-bd_sf"/>
</dbReference>
<protein>
    <submittedName>
        <fullName evidence="2">MarR family transcriptional regulator</fullName>
    </submittedName>
</protein>
<dbReference type="InterPro" id="IPR000835">
    <property type="entry name" value="HTH_MarR-typ"/>
</dbReference>
<dbReference type="RefSeq" id="WP_220560113.1">
    <property type="nucleotide sequence ID" value="NZ_CP074133.1"/>
</dbReference>
<evidence type="ECO:0000259" key="1">
    <source>
        <dbReference type="PROSITE" id="PS50995"/>
    </source>
</evidence>
<reference evidence="2 3" key="1">
    <citation type="submission" date="2021-05" db="EMBL/GenBank/DDBJ databases">
        <title>Direct Submission.</title>
        <authorList>
            <person name="Li K."/>
            <person name="Gao J."/>
        </authorList>
    </citation>
    <scope>NUCLEOTIDE SEQUENCE [LARGE SCALE GENOMIC DNA]</scope>
    <source>
        <strain evidence="2 3">Mg02</strain>
    </source>
</reference>
<keyword evidence="3" id="KW-1185">Reference proteome</keyword>
<dbReference type="PANTHER" id="PTHR33164">
    <property type="entry name" value="TRANSCRIPTIONAL REGULATOR, MARR FAMILY"/>
    <property type="match status" value="1"/>
</dbReference>
<accession>A0ABX8BRL8</accession>
<dbReference type="EMBL" id="CP074133">
    <property type="protein sequence ID" value="QUX24672.1"/>
    <property type="molecule type" value="Genomic_DNA"/>
</dbReference>
<evidence type="ECO:0000313" key="3">
    <source>
        <dbReference type="Proteomes" id="UP000676079"/>
    </source>
</evidence>
<dbReference type="InterPro" id="IPR011991">
    <property type="entry name" value="ArsR-like_HTH"/>
</dbReference>
<evidence type="ECO:0000313" key="2">
    <source>
        <dbReference type="EMBL" id="QUX24672.1"/>
    </source>
</evidence>
<dbReference type="SMART" id="SM00347">
    <property type="entry name" value="HTH_MARR"/>
    <property type="match status" value="1"/>
</dbReference>
<dbReference type="Pfam" id="PF12802">
    <property type="entry name" value="MarR_2"/>
    <property type="match status" value="1"/>
</dbReference>
<feature type="domain" description="HTH marR-type" evidence="1">
    <location>
        <begin position="18"/>
        <end position="154"/>
    </location>
</feature>
<dbReference type="Proteomes" id="UP000676079">
    <property type="component" value="Chromosome"/>
</dbReference>
<organism evidence="2 3">
    <name type="scientific">Nocardiopsis changdeensis</name>
    <dbReference type="NCBI Taxonomy" id="2831969"/>
    <lineage>
        <taxon>Bacteria</taxon>
        <taxon>Bacillati</taxon>
        <taxon>Actinomycetota</taxon>
        <taxon>Actinomycetes</taxon>
        <taxon>Streptosporangiales</taxon>
        <taxon>Nocardiopsidaceae</taxon>
        <taxon>Nocardiopsis</taxon>
    </lineage>
</organism>
<dbReference type="PROSITE" id="PS50995">
    <property type="entry name" value="HTH_MARR_2"/>
    <property type="match status" value="1"/>
</dbReference>
<sequence>MSDDTPVRRRRRLPTREELRDWRVFTETSDALRAELSARLQNETGLSPSDYRVLLALSEAEGGRLRSSELADAVEWERSRLSHHLKRMERRGLIRREDCAVDNRGAEIVLEEEGARAFHGATVPHLTAVRELFVDALTPEQIAAAGEIARALRAHLDARPA</sequence>
<gene>
    <name evidence="2" type="ORF">KGD84_10625</name>
</gene>
<dbReference type="SUPFAM" id="SSF46785">
    <property type="entry name" value="Winged helix' DNA-binding domain"/>
    <property type="match status" value="1"/>
</dbReference>
<dbReference type="InterPro" id="IPR036388">
    <property type="entry name" value="WH-like_DNA-bd_sf"/>
</dbReference>
<dbReference type="InterPro" id="IPR039422">
    <property type="entry name" value="MarR/SlyA-like"/>
</dbReference>